<evidence type="ECO:0000256" key="2">
    <source>
        <dbReference type="ARBA" id="ARBA00023315"/>
    </source>
</evidence>
<keyword evidence="2" id="KW-0012">Acyltransferase</keyword>
<evidence type="ECO:0000313" key="5">
    <source>
        <dbReference type="Proteomes" id="UP000198677"/>
    </source>
</evidence>
<sequence length="178" mass="18963">MSTEFAVIRATASDAAELAAVAAETFPLACPPSVTEADVADFVTTVLSEARFTEYLAAPDRTVFKAVGADGIIGYAMLVDGTPDDPDVRAAVSLLPTLEISKLYVLPDRHGDGVSVALMTAALDHARALGAAGVWLGVNQENTRAQRFYAKHGFERVGTKTFLVGEQLHHDFVMQRAV</sequence>
<dbReference type="SUPFAM" id="SSF55729">
    <property type="entry name" value="Acyl-CoA N-acyltransferases (Nat)"/>
    <property type="match status" value="1"/>
</dbReference>
<keyword evidence="5" id="KW-1185">Reference proteome</keyword>
<dbReference type="EMBL" id="FOAW01000009">
    <property type="protein sequence ID" value="SEL47503.1"/>
    <property type="molecule type" value="Genomic_DNA"/>
</dbReference>
<name>A0A1H7QHT4_9NOCA</name>
<reference evidence="5" key="1">
    <citation type="submission" date="2016-10" db="EMBL/GenBank/DDBJ databases">
        <authorList>
            <person name="Varghese N."/>
            <person name="Submissions S."/>
        </authorList>
    </citation>
    <scope>NUCLEOTIDE SEQUENCE [LARGE SCALE GENOMIC DNA]</scope>
    <source>
        <strain evidence="5">DSM 44675</strain>
    </source>
</reference>
<keyword evidence="1" id="KW-0808">Transferase</keyword>
<dbReference type="GO" id="GO:0005840">
    <property type="term" value="C:ribosome"/>
    <property type="evidence" value="ECO:0007669"/>
    <property type="project" value="UniProtKB-KW"/>
</dbReference>
<dbReference type="InterPro" id="IPR050832">
    <property type="entry name" value="Bact_Acetyltransf"/>
</dbReference>
<evidence type="ECO:0000313" key="4">
    <source>
        <dbReference type="EMBL" id="SEL47503.1"/>
    </source>
</evidence>
<keyword evidence="4" id="KW-0689">Ribosomal protein</keyword>
<dbReference type="Proteomes" id="UP000198677">
    <property type="component" value="Unassembled WGS sequence"/>
</dbReference>
<dbReference type="CDD" id="cd04301">
    <property type="entry name" value="NAT_SF"/>
    <property type="match status" value="1"/>
</dbReference>
<dbReference type="PANTHER" id="PTHR43877">
    <property type="entry name" value="AMINOALKYLPHOSPHONATE N-ACETYLTRANSFERASE-RELATED-RELATED"/>
    <property type="match status" value="1"/>
</dbReference>
<accession>A0A1H7QHT4</accession>
<dbReference type="InterPro" id="IPR016181">
    <property type="entry name" value="Acyl_CoA_acyltransferase"/>
</dbReference>
<protein>
    <submittedName>
        <fullName evidence="4">Ribosomal protein S18 acetylase RimI</fullName>
    </submittedName>
</protein>
<evidence type="ECO:0000256" key="1">
    <source>
        <dbReference type="ARBA" id="ARBA00022679"/>
    </source>
</evidence>
<dbReference type="InterPro" id="IPR000182">
    <property type="entry name" value="GNAT_dom"/>
</dbReference>
<feature type="domain" description="N-acetyltransferase" evidence="3">
    <location>
        <begin position="5"/>
        <end position="178"/>
    </location>
</feature>
<keyword evidence="4" id="KW-0687">Ribonucleoprotein</keyword>
<dbReference type="AlphaFoldDB" id="A0A1H7QHT4"/>
<dbReference type="Gene3D" id="3.40.630.30">
    <property type="match status" value="1"/>
</dbReference>
<dbReference type="GO" id="GO:0016747">
    <property type="term" value="F:acyltransferase activity, transferring groups other than amino-acyl groups"/>
    <property type="evidence" value="ECO:0007669"/>
    <property type="project" value="InterPro"/>
</dbReference>
<dbReference type="Pfam" id="PF00583">
    <property type="entry name" value="Acetyltransf_1"/>
    <property type="match status" value="1"/>
</dbReference>
<organism evidence="4 5">
    <name type="scientific">Rhodococcus maanshanensis</name>
    <dbReference type="NCBI Taxonomy" id="183556"/>
    <lineage>
        <taxon>Bacteria</taxon>
        <taxon>Bacillati</taxon>
        <taxon>Actinomycetota</taxon>
        <taxon>Actinomycetes</taxon>
        <taxon>Mycobacteriales</taxon>
        <taxon>Nocardiaceae</taxon>
        <taxon>Rhodococcus</taxon>
    </lineage>
</organism>
<dbReference type="RefSeq" id="WP_072751279.1">
    <property type="nucleotide sequence ID" value="NZ_FOAW01000009.1"/>
</dbReference>
<gene>
    <name evidence="4" type="ORF">SAMN05444583_109180</name>
</gene>
<proteinExistence type="predicted"/>
<dbReference type="PROSITE" id="PS51186">
    <property type="entry name" value="GNAT"/>
    <property type="match status" value="1"/>
</dbReference>
<dbReference type="OrthoDB" id="143110at2"/>
<evidence type="ECO:0000259" key="3">
    <source>
        <dbReference type="PROSITE" id="PS51186"/>
    </source>
</evidence>